<dbReference type="InterPro" id="IPR027417">
    <property type="entry name" value="P-loop_NTPase"/>
</dbReference>
<evidence type="ECO:0000313" key="13">
    <source>
        <dbReference type="Proteomes" id="UP000294853"/>
    </source>
</evidence>
<sequence length="590" mass="62113">MLEELRISSLGVIDSSTLELGPGLTVITGETGAGKTMVVTALGMLLGNRADSGAVRSGAKHARVEGVIEASGLPDLLASVEEAGGDHEDGRVVLARNVAAEGRSRAWVGGAAVPVSVLAGVAEPLVAVHGQSDQHRLLRPQAQREALDRFGGPEVARLLATYADGHDRLVELEDRLHQVVTSAQERAQEADRLRFGLSEIEAVAPEPGEDHSLAAEEARLGFADTLRSAAELARQALNSEQGDPDALATASAARAALDDVREHDNQAAELADRLAELTYLLSDVAADVASYAAGLESDPSRLAAVSERRAALTALTRKYGATIDEVLAWGEDAAARLTDLDSTDEQIEALEVQRKELRRELAAAASRLSEARRAAAARLESVVTEELTHLAMPHATVVVRVGQQEIEEPERLTAHALEVGGRWVRAGSHGTDEVELLLAANTGADARPLHKGASGGELSRVMLAVEVALAGTSPVPIFVFDEVDAGVGGKAAIEIGRRLARLARDAQVLVVTHLPQVAAYGDRHVVVHKSSDGSVTTSGLVTLDASERERELSRMLAGLEESSSALAHARELLDTAAPERACLHEAGRTG</sequence>
<keyword evidence="10" id="KW-0175">Coiled coil</keyword>
<gene>
    <name evidence="12" type="primary">recN</name>
    <name evidence="12" type="ORF">EXE58_17265</name>
</gene>
<keyword evidence="13" id="KW-1185">Reference proteome</keyword>
<evidence type="ECO:0000256" key="5">
    <source>
        <dbReference type="ARBA" id="ARBA00022763"/>
    </source>
</evidence>
<evidence type="ECO:0000256" key="10">
    <source>
        <dbReference type="SAM" id="Coils"/>
    </source>
</evidence>
<evidence type="ECO:0000259" key="11">
    <source>
        <dbReference type="Pfam" id="PF02463"/>
    </source>
</evidence>
<dbReference type="GO" id="GO:0006310">
    <property type="term" value="P:DNA recombination"/>
    <property type="evidence" value="ECO:0007669"/>
    <property type="project" value="InterPro"/>
</dbReference>
<dbReference type="Gene3D" id="3.40.50.300">
    <property type="entry name" value="P-loop containing nucleotide triphosphate hydrolases"/>
    <property type="match status" value="2"/>
</dbReference>
<organism evidence="12 13">
    <name type="scientific">Nocardioides seonyuensis</name>
    <dbReference type="NCBI Taxonomy" id="2518371"/>
    <lineage>
        <taxon>Bacteria</taxon>
        <taxon>Bacillati</taxon>
        <taxon>Actinomycetota</taxon>
        <taxon>Actinomycetes</taxon>
        <taxon>Propionibacteriales</taxon>
        <taxon>Nocardioidaceae</taxon>
        <taxon>Nocardioides</taxon>
    </lineage>
</organism>
<dbReference type="FunFam" id="3.40.50.300:FF:000319">
    <property type="entry name" value="DNA repair protein RecN"/>
    <property type="match status" value="1"/>
</dbReference>
<evidence type="ECO:0000256" key="1">
    <source>
        <dbReference type="ARBA" id="ARBA00003618"/>
    </source>
</evidence>
<proteinExistence type="inferred from homology"/>
<dbReference type="EMBL" id="CP038436">
    <property type="protein sequence ID" value="QBX57011.1"/>
    <property type="molecule type" value="Genomic_DNA"/>
</dbReference>
<keyword evidence="5 9" id="KW-0227">DNA damage</keyword>
<evidence type="ECO:0000313" key="12">
    <source>
        <dbReference type="EMBL" id="QBX57011.1"/>
    </source>
</evidence>
<keyword evidence="7 9" id="KW-0234">DNA repair</keyword>
<dbReference type="RefSeq" id="WP_135268996.1">
    <property type="nucleotide sequence ID" value="NZ_CP038436.1"/>
</dbReference>
<dbReference type="FunFam" id="3.40.50.300:FF:000356">
    <property type="entry name" value="DNA repair protein RecN"/>
    <property type="match status" value="1"/>
</dbReference>
<keyword evidence="6" id="KW-0067">ATP-binding</keyword>
<dbReference type="GO" id="GO:0005524">
    <property type="term" value="F:ATP binding"/>
    <property type="evidence" value="ECO:0007669"/>
    <property type="project" value="UniProtKB-KW"/>
</dbReference>
<dbReference type="Pfam" id="PF02463">
    <property type="entry name" value="SMC_N"/>
    <property type="match status" value="1"/>
</dbReference>
<reference evidence="12 13" key="1">
    <citation type="submission" date="2019-03" db="EMBL/GenBank/DDBJ databases">
        <title>Three New Species of Nocardioides, Nocardioides euryhalodurans sp. nov., Nocardioides seonyuensis sp. nov. and Nocardioides eburneoflavus sp. nov. Iolated from Soil.</title>
        <authorList>
            <person name="Roh S.G."/>
            <person name="Lee C."/>
            <person name="Kim M.-K."/>
            <person name="Kim S.B."/>
        </authorList>
    </citation>
    <scope>NUCLEOTIDE SEQUENCE [LARGE SCALE GENOMIC DNA]</scope>
    <source>
        <strain evidence="12 13">MMS17-SY207-3</strain>
    </source>
</reference>
<keyword evidence="4" id="KW-0547">Nucleotide-binding</keyword>
<dbReference type="PANTHER" id="PTHR11059:SF0">
    <property type="entry name" value="DNA REPAIR PROTEIN RECN"/>
    <property type="match status" value="1"/>
</dbReference>
<dbReference type="AlphaFoldDB" id="A0A4P7ILK6"/>
<dbReference type="NCBIfam" id="TIGR00634">
    <property type="entry name" value="recN"/>
    <property type="match status" value="1"/>
</dbReference>
<dbReference type="KEGG" id="nsn:EXE58_17265"/>
<dbReference type="CDD" id="cd03241">
    <property type="entry name" value="ABC_RecN"/>
    <property type="match status" value="1"/>
</dbReference>
<dbReference type="SUPFAM" id="SSF52540">
    <property type="entry name" value="P-loop containing nucleoside triphosphate hydrolases"/>
    <property type="match status" value="2"/>
</dbReference>
<evidence type="ECO:0000256" key="9">
    <source>
        <dbReference type="PIRNR" id="PIRNR003128"/>
    </source>
</evidence>
<evidence type="ECO:0000256" key="7">
    <source>
        <dbReference type="ARBA" id="ARBA00023204"/>
    </source>
</evidence>
<feature type="coiled-coil region" evidence="10">
    <location>
        <begin position="340"/>
        <end position="374"/>
    </location>
</feature>
<dbReference type="InterPro" id="IPR003395">
    <property type="entry name" value="RecF/RecN/SMC_N"/>
</dbReference>
<evidence type="ECO:0000256" key="6">
    <source>
        <dbReference type="ARBA" id="ARBA00022840"/>
    </source>
</evidence>
<evidence type="ECO:0000256" key="3">
    <source>
        <dbReference type="ARBA" id="ARBA00021315"/>
    </source>
</evidence>
<feature type="domain" description="RecF/RecN/SMC N-terminal" evidence="11">
    <location>
        <begin position="3"/>
        <end position="533"/>
    </location>
</feature>
<name>A0A4P7ILK6_9ACTN</name>
<protein>
    <recommendedName>
        <fullName evidence="3 9">DNA repair protein RecN</fullName>
    </recommendedName>
    <alternativeName>
        <fullName evidence="8 9">Recombination protein N</fullName>
    </alternativeName>
</protein>
<dbReference type="PIRSF" id="PIRSF003128">
    <property type="entry name" value="RecN"/>
    <property type="match status" value="1"/>
</dbReference>
<dbReference type="GO" id="GO:0009432">
    <property type="term" value="P:SOS response"/>
    <property type="evidence" value="ECO:0007669"/>
    <property type="project" value="TreeGrafter"/>
</dbReference>
<accession>A0A4P7ILK6</accession>
<dbReference type="OrthoDB" id="9806954at2"/>
<evidence type="ECO:0000256" key="8">
    <source>
        <dbReference type="ARBA" id="ARBA00033408"/>
    </source>
</evidence>
<comment type="function">
    <text evidence="1 9">May be involved in recombinational repair of damaged DNA.</text>
</comment>
<dbReference type="Proteomes" id="UP000294853">
    <property type="component" value="Chromosome"/>
</dbReference>
<dbReference type="Gene3D" id="6.10.140.1080">
    <property type="match status" value="1"/>
</dbReference>
<dbReference type="GO" id="GO:0006281">
    <property type="term" value="P:DNA repair"/>
    <property type="evidence" value="ECO:0007669"/>
    <property type="project" value="UniProtKB-KW"/>
</dbReference>
<dbReference type="InterPro" id="IPR004604">
    <property type="entry name" value="DNA_recomb/repair_RecN"/>
</dbReference>
<evidence type="ECO:0000256" key="4">
    <source>
        <dbReference type="ARBA" id="ARBA00022741"/>
    </source>
</evidence>
<dbReference type="PANTHER" id="PTHR11059">
    <property type="entry name" value="DNA REPAIR PROTEIN RECN"/>
    <property type="match status" value="1"/>
</dbReference>
<evidence type="ECO:0000256" key="2">
    <source>
        <dbReference type="ARBA" id="ARBA00009441"/>
    </source>
</evidence>
<dbReference type="GO" id="GO:0043590">
    <property type="term" value="C:bacterial nucleoid"/>
    <property type="evidence" value="ECO:0007669"/>
    <property type="project" value="TreeGrafter"/>
</dbReference>
<comment type="similarity">
    <text evidence="2 9">Belongs to the RecN family.</text>
</comment>